<reference evidence="5" key="1">
    <citation type="journal article" date="2019" name="Int. J. Syst. Evol. Microbiol.">
        <title>The Global Catalogue of Microorganisms (GCM) 10K type strain sequencing project: providing services to taxonomists for standard genome sequencing and annotation.</title>
        <authorList>
            <consortium name="The Broad Institute Genomics Platform"/>
            <consortium name="The Broad Institute Genome Sequencing Center for Infectious Disease"/>
            <person name="Wu L."/>
            <person name="Ma J."/>
        </authorList>
    </citation>
    <scope>NUCLEOTIDE SEQUENCE [LARGE SCALE GENOMIC DNA]</scope>
    <source>
        <strain evidence="5">KCTC 42143</strain>
    </source>
</reference>
<organism evidence="4 5">
    <name type="scientific">Carnobacterium antarcticum</name>
    <dbReference type="NCBI Taxonomy" id="2126436"/>
    <lineage>
        <taxon>Bacteria</taxon>
        <taxon>Bacillati</taxon>
        <taxon>Bacillota</taxon>
        <taxon>Bacilli</taxon>
        <taxon>Lactobacillales</taxon>
        <taxon>Carnobacteriaceae</taxon>
        <taxon>Carnobacterium</taxon>
    </lineage>
</organism>
<protein>
    <submittedName>
        <fullName evidence="4">DnaD domain protein</fullName>
    </submittedName>
</protein>
<feature type="compositionally biased region" description="Polar residues" evidence="2">
    <location>
        <begin position="121"/>
        <end position="131"/>
    </location>
</feature>
<feature type="domain" description="DnaB/C C-terminal" evidence="3">
    <location>
        <begin position="174"/>
        <end position="243"/>
    </location>
</feature>
<evidence type="ECO:0000256" key="1">
    <source>
        <dbReference type="ARBA" id="ARBA00093462"/>
    </source>
</evidence>
<evidence type="ECO:0000313" key="4">
    <source>
        <dbReference type="EMBL" id="MFD1799394.1"/>
    </source>
</evidence>
<dbReference type="Gene3D" id="1.10.10.630">
    <property type="entry name" value="DnaD domain-like"/>
    <property type="match status" value="1"/>
</dbReference>
<comment type="caution">
    <text evidence="4">The sequence shown here is derived from an EMBL/GenBank/DDBJ whole genome shotgun (WGS) entry which is preliminary data.</text>
</comment>
<evidence type="ECO:0000256" key="2">
    <source>
        <dbReference type="SAM" id="MobiDB-lite"/>
    </source>
</evidence>
<dbReference type="NCBIfam" id="TIGR01446">
    <property type="entry name" value="DnaD_dom"/>
    <property type="match status" value="1"/>
</dbReference>
<feature type="region of interest" description="Disordered" evidence="2">
    <location>
        <begin position="253"/>
        <end position="286"/>
    </location>
</feature>
<comment type="similarity">
    <text evidence="1">Belongs to the DnaB/DnaD family.</text>
</comment>
<dbReference type="PANTHER" id="PTHR37293">
    <property type="entry name" value="PHAGE REPLICATION PROTEIN-RELATED"/>
    <property type="match status" value="1"/>
</dbReference>
<keyword evidence="5" id="KW-1185">Reference proteome</keyword>
<dbReference type="InterPro" id="IPR053162">
    <property type="entry name" value="DnaD"/>
</dbReference>
<name>A0ABW4NLW2_9LACT</name>
<sequence>MEEMGDTLKLEGVMSKGYGIIPKLVMMDKDLSIEAKAIYSYIASYAGNGVSAFPSIKKICYDLQINEKRFSRHKKVLLEKGYIEVTQERKGGGMFASNVYTIKQFVTPTTQNRGTDKEEPTTQNGSTVNGSTDKRSTDNGGTNNNSSINNSITNNSSNNLQQQPAEKKRPNFITAWEQNGFGTISPMKIEQLDHWVSDFGGKEEIIVKAIELADDNGKRSYNYVEAILKNWENKGVKELSDIDALEKQRQQELAAKKSKPTNQYNKQPIRKETLTEWHGKPAVTEKPMDAAAQAELQARLDKIRAL</sequence>
<accession>A0ABW4NLW2</accession>
<proteinExistence type="inferred from homology"/>
<dbReference type="RefSeq" id="WP_058918409.1">
    <property type="nucleotide sequence ID" value="NZ_JBHSQC010000025.1"/>
</dbReference>
<evidence type="ECO:0000313" key="5">
    <source>
        <dbReference type="Proteomes" id="UP001597285"/>
    </source>
</evidence>
<dbReference type="Gene3D" id="1.10.10.10">
    <property type="entry name" value="Winged helix-like DNA-binding domain superfamily/Winged helix DNA-binding domain"/>
    <property type="match status" value="1"/>
</dbReference>
<dbReference type="Proteomes" id="UP001597285">
    <property type="component" value="Unassembled WGS sequence"/>
</dbReference>
<dbReference type="PANTHER" id="PTHR37293:SF5">
    <property type="entry name" value="DNA REPLICATION PROTEIN"/>
    <property type="match status" value="1"/>
</dbReference>
<dbReference type="EMBL" id="JBHUFF010000013">
    <property type="protein sequence ID" value="MFD1799394.1"/>
    <property type="molecule type" value="Genomic_DNA"/>
</dbReference>
<feature type="compositionally biased region" description="Basic and acidic residues" evidence="2">
    <location>
        <begin position="269"/>
        <end position="279"/>
    </location>
</feature>
<dbReference type="InterPro" id="IPR006343">
    <property type="entry name" value="DnaB/C_C"/>
</dbReference>
<dbReference type="InterPro" id="IPR034829">
    <property type="entry name" value="DnaD-like_sf"/>
</dbReference>
<dbReference type="SUPFAM" id="SSF158499">
    <property type="entry name" value="DnaD domain-like"/>
    <property type="match status" value="1"/>
</dbReference>
<feature type="compositionally biased region" description="Low complexity" evidence="2">
    <location>
        <begin position="139"/>
        <end position="159"/>
    </location>
</feature>
<gene>
    <name evidence="4" type="ORF">ACFSBK_05960</name>
</gene>
<dbReference type="Pfam" id="PF13730">
    <property type="entry name" value="HTH_36"/>
    <property type="match status" value="1"/>
</dbReference>
<dbReference type="InterPro" id="IPR036388">
    <property type="entry name" value="WH-like_DNA-bd_sf"/>
</dbReference>
<dbReference type="Pfam" id="PF07261">
    <property type="entry name" value="DnaB_2"/>
    <property type="match status" value="1"/>
</dbReference>
<feature type="region of interest" description="Disordered" evidence="2">
    <location>
        <begin position="110"/>
        <end position="168"/>
    </location>
</feature>
<evidence type="ECO:0000259" key="3">
    <source>
        <dbReference type="Pfam" id="PF07261"/>
    </source>
</evidence>